<evidence type="ECO:0008006" key="4">
    <source>
        <dbReference type="Google" id="ProtNLM"/>
    </source>
</evidence>
<dbReference type="Proteomes" id="UP000735302">
    <property type="component" value="Unassembled WGS sequence"/>
</dbReference>
<proteinExistence type="predicted"/>
<protein>
    <recommendedName>
        <fullName evidence="4">Secreted protein</fullName>
    </recommendedName>
</protein>
<reference evidence="2 3" key="1">
    <citation type="journal article" date="2021" name="Elife">
        <title>Chloroplast acquisition without the gene transfer in kleptoplastic sea slugs, Plakobranchus ocellatus.</title>
        <authorList>
            <person name="Maeda T."/>
            <person name="Takahashi S."/>
            <person name="Yoshida T."/>
            <person name="Shimamura S."/>
            <person name="Takaki Y."/>
            <person name="Nagai Y."/>
            <person name="Toyoda A."/>
            <person name="Suzuki Y."/>
            <person name="Arimoto A."/>
            <person name="Ishii H."/>
            <person name="Satoh N."/>
            <person name="Nishiyama T."/>
            <person name="Hasebe M."/>
            <person name="Maruyama T."/>
            <person name="Minagawa J."/>
            <person name="Obokata J."/>
            <person name="Shigenobu S."/>
        </authorList>
    </citation>
    <scope>NUCLEOTIDE SEQUENCE [LARGE SCALE GENOMIC DNA]</scope>
</reference>
<keyword evidence="3" id="KW-1185">Reference proteome</keyword>
<feature type="transmembrane region" description="Helical" evidence="1">
    <location>
        <begin position="20"/>
        <end position="39"/>
    </location>
</feature>
<gene>
    <name evidence="2" type="ORF">PoB_001099400</name>
</gene>
<evidence type="ECO:0000313" key="2">
    <source>
        <dbReference type="EMBL" id="GFN84488.1"/>
    </source>
</evidence>
<comment type="caution">
    <text evidence="2">The sequence shown here is derived from an EMBL/GenBank/DDBJ whole genome shotgun (WGS) entry which is preliminary data.</text>
</comment>
<name>A0AAV3YR84_9GAST</name>
<keyword evidence="1" id="KW-1133">Transmembrane helix</keyword>
<organism evidence="2 3">
    <name type="scientific">Plakobranchus ocellatus</name>
    <dbReference type="NCBI Taxonomy" id="259542"/>
    <lineage>
        <taxon>Eukaryota</taxon>
        <taxon>Metazoa</taxon>
        <taxon>Spiralia</taxon>
        <taxon>Lophotrochozoa</taxon>
        <taxon>Mollusca</taxon>
        <taxon>Gastropoda</taxon>
        <taxon>Heterobranchia</taxon>
        <taxon>Euthyneura</taxon>
        <taxon>Panpulmonata</taxon>
        <taxon>Sacoglossa</taxon>
        <taxon>Placobranchoidea</taxon>
        <taxon>Plakobranchidae</taxon>
        <taxon>Plakobranchus</taxon>
    </lineage>
</organism>
<sequence>MSMIANVCSRQHTSRRTEQVGLLILSAPTIFLPLTLFSGSHGCTEPFTRVEHQVAWIYVVIRTEFTYGSTSTSPPPCRHSHVMKHSLPYIHCQTIPEALINCSRTIASCRFS</sequence>
<evidence type="ECO:0000256" key="1">
    <source>
        <dbReference type="SAM" id="Phobius"/>
    </source>
</evidence>
<dbReference type="EMBL" id="BLXT01001319">
    <property type="protein sequence ID" value="GFN84488.1"/>
    <property type="molecule type" value="Genomic_DNA"/>
</dbReference>
<evidence type="ECO:0000313" key="3">
    <source>
        <dbReference type="Proteomes" id="UP000735302"/>
    </source>
</evidence>
<keyword evidence="1" id="KW-0472">Membrane</keyword>
<keyword evidence="1" id="KW-0812">Transmembrane</keyword>
<accession>A0AAV3YR84</accession>
<dbReference type="AlphaFoldDB" id="A0AAV3YR84"/>